<dbReference type="OrthoDB" id="4946298at2"/>
<comment type="caution">
    <text evidence="1">The sequence shown here is derived from an EMBL/GenBank/DDBJ whole genome shotgun (WGS) entry which is preliminary data.</text>
</comment>
<evidence type="ECO:0000313" key="2">
    <source>
        <dbReference type="Proteomes" id="UP000298218"/>
    </source>
</evidence>
<accession>A0A4Y8KJZ9</accession>
<dbReference type="Proteomes" id="UP000298218">
    <property type="component" value="Unassembled WGS sequence"/>
</dbReference>
<sequence length="160" mass="17666">MSVSDHPLIPDTEIRLSVLLNRIHVLGKVEGVTVVAERVDLTEERVWLHARAVPNSSTEQLTTEFWSAGQRWRHVQQTQGWEAAGEPPRGPGEMMTRIEVTLTKNGPGVNFDRQLSVGGSGTEWSIEWSWPRPNGGSVTFIGTSPEAGDTELIVEMPSPK</sequence>
<keyword evidence="2" id="KW-1185">Reference proteome</keyword>
<proteinExistence type="predicted"/>
<dbReference type="EMBL" id="SOHQ01000036">
    <property type="protein sequence ID" value="TFD76572.1"/>
    <property type="molecule type" value="Genomic_DNA"/>
</dbReference>
<reference evidence="1 2" key="1">
    <citation type="submission" date="2019-03" db="EMBL/GenBank/DDBJ databases">
        <title>Genomics of glacier-inhabiting Cryobacterium strains.</title>
        <authorList>
            <person name="Liu Q."/>
            <person name="Xin Y.-H."/>
        </authorList>
    </citation>
    <scope>NUCLEOTIDE SEQUENCE [LARGE SCALE GENOMIC DNA]</scope>
    <source>
        <strain evidence="1 2">CGMCC 1.4292</strain>
    </source>
</reference>
<evidence type="ECO:0000313" key="1">
    <source>
        <dbReference type="EMBL" id="TFD76572.1"/>
    </source>
</evidence>
<dbReference type="AlphaFoldDB" id="A0A4Y8KJZ9"/>
<name>A0A4Y8KJZ9_9MICO</name>
<organism evidence="1 2">
    <name type="scientific">Cryobacterium psychrophilum</name>
    <dbReference type="NCBI Taxonomy" id="41988"/>
    <lineage>
        <taxon>Bacteria</taxon>
        <taxon>Bacillati</taxon>
        <taxon>Actinomycetota</taxon>
        <taxon>Actinomycetes</taxon>
        <taxon>Micrococcales</taxon>
        <taxon>Microbacteriaceae</taxon>
        <taxon>Cryobacterium</taxon>
    </lineage>
</organism>
<gene>
    <name evidence="1" type="ORF">E3T53_13360</name>
</gene>
<dbReference type="RefSeq" id="WP_134172767.1">
    <property type="nucleotide sequence ID" value="NZ_SODI01000001.1"/>
</dbReference>
<protein>
    <submittedName>
        <fullName evidence="1">Uncharacterized protein</fullName>
    </submittedName>
</protein>